<keyword evidence="1" id="KW-1133">Transmembrane helix</keyword>
<keyword evidence="1" id="KW-0812">Transmembrane</keyword>
<gene>
    <name evidence="2" type="ORF">J2S57_000755</name>
</gene>
<proteinExistence type="predicted"/>
<feature type="transmembrane region" description="Helical" evidence="1">
    <location>
        <begin position="75"/>
        <end position="95"/>
    </location>
</feature>
<protein>
    <submittedName>
        <fullName evidence="2">O-antigen ligase</fullName>
    </submittedName>
</protein>
<dbReference type="Proteomes" id="UP001235712">
    <property type="component" value="Unassembled WGS sequence"/>
</dbReference>
<keyword evidence="2" id="KW-0436">Ligase</keyword>
<evidence type="ECO:0000313" key="2">
    <source>
        <dbReference type="EMBL" id="MDP9825006.1"/>
    </source>
</evidence>
<sequence>MTELIGVHPDFLTRRSMALLNFSQSHDASALGRARSYDEALRVWMENPLWGKGPGPIFTSYGGLQTTSLDTPLTFPAKFGILGIVILVALILQLIKVVRSVAKSADLEWRLATTAFGVYMLMYLPFGGAFDDKGLGLALCLILGGTLTSARETHASRPST</sequence>
<evidence type="ECO:0000313" key="3">
    <source>
        <dbReference type="Proteomes" id="UP001235712"/>
    </source>
</evidence>
<keyword evidence="1" id="KW-0472">Membrane</keyword>
<keyword evidence="3" id="KW-1185">Reference proteome</keyword>
<dbReference type="GO" id="GO:0016874">
    <property type="term" value="F:ligase activity"/>
    <property type="evidence" value="ECO:0007669"/>
    <property type="project" value="UniProtKB-KW"/>
</dbReference>
<comment type="caution">
    <text evidence="2">The sequence shown here is derived from an EMBL/GenBank/DDBJ whole genome shotgun (WGS) entry which is preliminary data.</text>
</comment>
<evidence type="ECO:0000256" key="1">
    <source>
        <dbReference type="SAM" id="Phobius"/>
    </source>
</evidence>
<organism evidence="2 3">
    <name type="scientific">Kineosporia succinea</name>
    <dbReference type="NCBI Taxonomy" id="84632"/>
    <lineage>
        <taxon>Bacteria</taxon>
        <taxon>Bacillati</taxon>
        <taxon>Actinomycetota</taxon>
        <taxon>Actinomycetes</taxon>
        <taxon>Kineosporiales</taxon>
        <taxon>Kineosporiaceae</taxon>
        <taxon>Kineosporia</taxon>
    </lineage>
</organism>
<feature type="transmembrane region" description="Helical" evidence="1">
    <location>
        <begin position="107"/>
        <end position="128"/>
    </location>
</feature>
<reference evidence="2 3" key="1">
    <citation type="submission" date="2023-07" db="EMBL/GenBank/DDBJ databases">
        <title>Sequencing the genomes of 1000 actinobacteria strains.</title>
        <authorList>
            <person name="Klenk H.-P."/>
        </authorList>
    </citation>
    <scope>NUCLEOTIDE SEQUENCE [LARGE SCALE GENOMIC DNA]</scope>
    <source>
        <strain evidence="2 3">DSM 44388</strain>
    </source>
</reference>
<dbReference type="EMBL" id="JAUSQZ010000001">
    <property type="protein sequence ID" value="MDP9825006.1"/>
    <property type="molecule type" value="Genomic_DNA"/>
</dbReference>
<accession>A0ABT9NX49</accession>
<name>A0ABT9NX49_9ACTN</name>